<protein>
    <recommendedName>
        <fullName evidence="2">Type 4 fimbrial biogenesis protein PilX N-terminal domain-containing protein</fullName>
    </recommendedName>
</protein>
<gene>
    <name evidence="1" type="ORF">GALL_15590</name>
</gene>
<accession>A0A1J5TBD0</accession>
<reference evidence="1" key="1">
    <citation type="submission" date="2016-10" db="EMBL/GenBank/DDBJ databases">
        <title>Sequence of Gallionella enrichment culture.</title>
        <authorList>
            <person name="Poehlein A."/>
            <person name="Muehling M."/>
            <person name="Daniel R."/>
        </authorList>
    </citation>
    <scope>NUCLEOTIDE SEQUENCE</scope>
</reference>
<proteinExistence type="predicted"/>
<name>A0A1J5TBD0_9ZZZZ</name>
<dbReference type="EMBL" id="MLJW01000003">
    <property type="protein sequence ID" value="OIR18231.1"/>
    <property type="molecule type" value="Genomic_DNA"/>
</dbReference>
<organism evidence="1">
    <name type="scientific">mine drainage metagenome</name>
    <dbReference type="NCBI Taxonomy" id="410659"/>
    <lineage>
        <taxon>unclassified sequences</taxon>
        <taxon>metagenomes</taxon>
        <taxon>ecological metagenomes</taxon>
    </lineage>
</organism>
<sequence length="143" mass="14502">MNKAQRGFSLVSAIFLLVVLAVLGGAMVTFSTTQNQTQAMDAMGSRAYEAANAGIEWAAYNIATSPGVAKAAAPVFVPGTGTALGGKLAPFTVNVGYTAVAHSDAAIAGAVVGNVWTYDIAASAVYGVPGTPDYVERVVNAKM</sequence>
<evidence type="ECO:0000313" key="1">
    <source>
        <dbReference type="EMBL" id="OIR18231.1"/>
    </source>
</evidence>
<dbReference type="AlphaFoldDB" id="A0A1J5TBD0"/>
<evidence type="ECO:0008006" key="2">
    <source>
        <dbReference type="Google" id="ProtNLM"/>
    </source>
</evidence>
<comment type="caution">
    <text evidence="1">The sequence shown here is derived from an EMBL/GenBank/DDBJ whole genome shotgun (WGS) entry which is preliminary data.</text>
</comment>